<name>A0A7W7I5Y0_9ACTN</name>
<evidence type="ECO:0000313" key="2">
    <source>
        <dbReference type="Proteomes" id="UP000578112"/>
    </source>
</evidence>
<gene>
    <name evidence="1" type="ORF">BJ971_007636</name>
</gene>
<dbReference type="PROSITE" id="PS50012">
    <property type="entry name" value="RCC1_3"/>
    <property type="match status" value="6"/>
</dbReference>
<dbReference type="Pfam" id="PF13540">
    <property type="entry name" value="RCC1_2"/>
    <property type="match status" value="1"/>
</dbReference>
<dbReference type="GO" id="GO:0005737">
    <property type="term" value="C:cytoplasm"/>
    <property type="evidence" value="ECO:0007669"/>
    <property type="project" value="TreeGrafter"/>
</dbReference>
<dbReference type="AlphaFoldDB" id="A0A7W7I5Y0"/>
<comment type="caution">
    <text evidence="1">The sequence shown here is derived from an EMBL/GenBank/DDBJ whole genome shotgun (WGS) entry which is preliminary data.</text>
</comment>
<evidence type="ECO:0000313" key="1">
    <source>
        <dbReference type="EMBL" id="MBB4767080.1"/>
    </source>
</evidence>
<dbReference type="InterPro" id="IPR009091">
    <property type="entry name" value="RCC1/BLIP-II"/>
</dbReference>
<sequence length="390" mass="41142">MRVDSAPSSRRSGRRRLGLLLTAILAGALGAVGLSPGAAHAVSGWRSVAASESVSCGVKNAGTLWCWGYNGFGTLGQGDSLDRSTPTQVGLDRDWASITIGYYFACGVKTTGIALCWGLPDYGQLGVGHRSESTHESPERVAGDHLWTQLSAGLTHTCGIDVTRALWCWGDNGRGELGVSGTWLTLEPVRVGMANIWTSVVAANQSTCATQRGGRRYCWGANSVGQLGLDDEVDRAVPTLRVGTADPAVGLLAGREDHFCEVADGDRLFCWGGNTYGQLGVGDGRRRRLPTPVLDTGWDTVTTGTSHTCGMIDDLRLCWGRNQYGQLGLGDTVNRTRPASVFDGQWTALAAGDAHTCGIRGGDLYCWGANYSGQLGIGSTTDQSSPVQVG</sequence>
<dbReference type="Proteomes" id="UP000578112">
    <property type="component" value="Unassembled WGS sequence"/>
</dbReference>
<organism evidence="1 2">
    <name type="scientific">Actinoplanes digitatis</name>
    <dbReference type="NCBI Taxonomy" id="1868"/>
    <lineage>
        <taxon>Bacteria</taxon>
        <taxon>Bacillati</taxon>
        <taxon>Actinomycetota</taxon>
        <taxon>Actinomycetes</taxon>
        <taxon>Micromonosporales</taxon>
        <taxon>Micromonosporaceae</taxon>
        <taxon>Actinoplanes</taxon>
    </lineage>
</organism>
<dbReference type="Gene3D" id="2.130.10.30">
    <property type="entry name" value="Regulator of chromosome condensation 1/beta-lactamase-inhibitor protein II"/>
    <property type="match status" value="3"/>
</dbReference>
<dbReference type="InterPro" id="IPR000408">
    <property type="entry name" value="Reg_chr_condens"/>
</dbReference>
<protein>
    <submittedName>
        <fullName evidence="1">Alpha-tubulin suppressor-like RCC1 family protein</fullName>
    </submittedName>
</protein>
<dbReference type="Pfam" id="PF00415">
    <property type="entry name" value="RCC1"/>
    <property type="match status" value="5"/>
</dbReference>
<keyword evidence="2" id="KW-1185">Reference proteome</keyword>
<proteinExistence type="predicted"/>
<dbReference type="PRINTS" id="PR00633">
    <property type="entry name" value="RCCNDNSATION"/>
</dbReference>
<dbReference type="RefSeq" id="WP_184998148.1">
    <property type="nucleotide sequence ID" value="NZ_BOMK01000040.1"/>
</dbReference>
<dbReference type="InterPro" id="IPR051553">
    <property type="entry name" value="Ran_GTPase-activating"/>
</dbReference>
<accession>A0A7W7I5Y0</accession>
<dbReference type="PANTHER" id="PTHR45982">
    <property type="entry name" value="REGULATOR OF CHROMOSOME CONDENSATION"/>
    <property type="match status" value="1"/>
</dbReference>
<reference evidence="1 2" key="1">
    <citation type="submission" date="2020-08" db="EMBL/GenBank/DDBJ databases">
        <title>Sequencing the genomes of 1000 actinobacteria strains.</title>
        <authorList>
            <person name="Klenk H.-P."/>
        </authorList>
    </citation>
    <scope>NUCLEOTIDE SEQUENCE [LARGE SCALE GENOMIC DNA]</scope>
    <source>
        <strain evidence="1 2">DSM 43149</strain>
    </source>
</reference>
<dbReference type="SUPFAM" id="SSF50985">
    <property type="entry name" value="RCC1/BLIP-II"/>
    <property type="match status" value="1"/>
</dbReference>
<dbReference type="EMBL" id="JACHNH010000001">
    <property type="protein sequence ID" value="MBB4767080.1"/>
    <property type="molecule type" value="Genomic_DNA"/>
</dbReference>
<dbReference type="PANTHER" id="PTHR45982:SF1">
    <property type="entry name" value="REGULATOR OF CHROMOSOME CONDENSATION"/>
    <property type="match status" value="1"/>
</dbReference>
<dbReference type="GO" id="GO:0005085">
    <property type="term" value="F:guanyl-nucleotide exchange factor activity"/>
    <property type="evidence" value="ECO:0007669"/>
    <property type="project" value="TreeGrafter"/>
</dbReference>